<evidence type="ECO:0000256" key="2">
    <source>
        <dbReference type="ARBA" id="ARBA00005548"/>
    </source>
</evidence>
<dbReference type="PROSITE" id="PS00752">
    <property type="entry name" value="XPA_1"/>
    <property type="match status" value="1"/>
</dbReference>
<dbReference type="CDD" id="cd21076">
    <property type="entry name" value="DBD_XPA"/>
    <property type="match status" value="1"/>
</dbReference>
<feature type="coiled-coil region" evidence="10">
    <location>
        <begin position="204"/>
        <end position="231"/>
    </location>
</feature>
<keyword evidence="13" id="KW-1185">Reference proteome</keyword>
<dbReference type="InterPro" id="IPR000465">
    <property type="entry name" value="XPA/RAD14"/>
</dbReference>
<dbReference type="NCBIfam" id="TIGR00598">
    <property type="entry name" value="rad14"/>
    <property type="match status" value="1"/>
</dbReference>
<evidence type="ECO:0000256" key="9">
    <source>
        <dbReference type="ARBA" id="ARBA00023242"/>
    </source>
</evidence>
<dbReference type="PANTHER" id="PTHR10142">
    <property type="entry name" value="DNA REPAIR PROTEIN COMPLEMENTING XP-A CELLS"/>
    <property type="match status" value="1"/>
</dbReference>
<dbReference type="InterPro" id="IPR037129">
    <property type="entry name" value="XPA_sf"/>
</dbReference>
<feature type="domain" description="XPA C-terminal" evidence="12">
    <location>
        <begin position="137"/>
        <end position="188"/>
    </location>
</feature>
<dbReference type="Pfam" id="PF05181">
    <property type="entry name" value="XPA_C"/>
    <property type="match status" value="1"/>
</dbReference>
<dbReference type="SUPFAM" id="SSF57716">
    <property type="entry name" value="Glucocorticoid receptor-like (DNA-binding domain)"/>
    <property type="match status" value="1"/>
</dbReference>
<keyword evidence="10" id="KW-0175">Coiled coil</keyword>
<keyword evidence="8" id="KW-0234">DNA repair</keyword>
<keyword evidence="6" id="KW-0862">Zinc</keyword>
<keyword evidence="4" id="KW-0227">DNA damage</keyword>
<evidence type="ECO:0000256" key="4">
    <source>
        <dbReference type="ARBA" id="ARBA00022763"/>
    </source>
</evidence>
<keyword evidence="3" id="KW-0479">Metal-binding</keyword>
<evidence type="ECO:0000256" key="1">
    <source>
        <dbReference type="ARBA" id="ARBA00004123"/>
    </source>
</evidence>
<keyword evidence="9" id="KW-0539">Nucleus</keyword>
<sequence>MSTEKVNNECESIKDTELSPEMKQELKDRAERNRQKALLLKKSKVVVHPYNKEENNESSTGRAIKVQGKRVVDSGGGFLIEENDELENEMLNIVTQPAPIISALPICDECSKEFKDSYLLQTFNLQVCDLCRDSEGKHSLITKSEAKQEYLLRDYDFDKREPALKYITRKNPHNPHWGEMKLYLHLQVEERALEVWGTEDNLLNEKLKREVKREETKMKNFNKKIKRLRMQVRSSLYNKSTKADHVHEFGEETYNEDDDTYSHTCLSCGYDETFEKM</sequence>
<evidence type="ECO:0000256" key="3">
    <source>
        <dbReference type="ARBA" id="ARBA00022723"/>
    </source>
</evidence>
<evidence type="ECO:0000313" key="13">
    <source>
        <dbReference type="Proteomes" id="UP000694924"/>
    </source>
</evidence>
<dbReference type="SUPFAM" id="SSF46955">
    <property type="entry name" value="Putative DNA-binding domain"/>
    <property type="match status" value="1"/>
</dbReference>
<dbReference type="Proteomes" id="UP000694924">
    <property type="component" value="Unplaced"/>
</dbReference>
<dbReference type="PANTHER" id="PTHR10142:SF0">
    <property type="entry name" value="DNA REPAIR PROTEIN COMPLEMENTING XP-A CELLS"/>
    <property type="match status" value="1"/>
</dbReference>
<organism evidence="13 14">
    <name type="scientific">Polistes dominula</name>
    <name type="common">European paper wasp</name>
    <name type="synonym">Vespa dominula</name>
    <dbReference type="NCBI Taxonomy" id="743375"/>
    <lineage>
        <taxon>Eukaryota</taxon>
        <taxon>Metazoa</taxon>
        <taxon>Ecdysozoa</taxon>
        <taxon>Arthropoda</taxon>
        <taxon>Hexapoda</taxon>
        <taxon>Insecta</taxon>
        <taxon>Pterygota</taxon>
        <taxon>Neoptera</taxon>
        <taxon>Endopterygota</taxon>
        <taxon>Hymenoptera</taxon>
        <taxon>Apocrita</taxon>
        <taxon>Aculeata</taxon>
        <taxon>Vespoidea</taxon>
        <taxon>Vespidae</taxon>
        <taxon>Polistinae</taxon>
        <taxon>Polistini</taxon>
        <taxon>Polistes</taxon>
    </lineage>
</organism>
<dbReference type="RefSeq" id="XP_015187906.1">
    <property type="nucleotide sequence ID" value="XM_015332420.1"/>
</dbReference>
<reference evidence="14" key="1">
    <citation type="submission" date="2025-08" db="UniProtKB">
        <authorList>
            <consortium name="RefSeq"/>
        </authorList>
    </citation>
    <scope>IDENTIFICATION</scope>
    <source>
        <tissue evidence="14">Whole body</tissue>
    </source>
</reference>
<evidence type="ECO:0000313" key="14">
    <source>
        <dbReference type="RefSeq" id="XP_015187906.1"/>
    </source>
</evidence>
<keyword evidence="7" id="KW-0238">DNA-binding</keyword>
<feature type="region of interest" description="Disordered" evidence="11">
    <location>
        <begin position="1"/>
        <end position="31"/>
    </location>
</feature>
<dbReference type="InterPro" id="IPR009061">
    <property type="entry name" value="DNA-bd_dom_put_sf"/>
</dbReference>
<protein>
    <submittedName>
        <fullName evidence="14">DNA repair protein complementing XP-A cells homolog</fullName>
    </submittedName>
</protein>
<evidence type="ECO:0000256" key="10">
    <source>
        <dbReference type="SAM" id="Coils"/>
    </source>
</evidence>
<comment type="subcellular location">
    <subcellularLocation>
        <location evidence="1">Nucleus</location>
    </subcellularLocation>
</comment>
<dbReference type="InterPro" id="IPR022652">
    <property type="entry name" value="Znf_XPA_CS"/>
</dbReference>
<evidence type="ECO:0000256" key="8">
    <source>
        <dbReference type="ARBA" id="ARBA00023204"/>
    </source>
</evidence>
<proteinExistence type="inferred from homology"/>
<keyword evidence="5" id="KW-0863">Zinc-finger</keyword>
<evidence type="ECO:0000256" key="11">
    <source>
        <dbReference type="SAM" id="MobiDB-lite"/>
    </source>
</evidence>
<evidence type="ECO:0000256" key="6">
    <source>
        <dbReference type="ARBA" id="ARBA00022833"/>
    </source>
</evidence>
<dbReference type="GeneID" id="107072453"/>
<dbReference type="Pfam" id="PF01286">
    <property type="entry name" value="XPA_N"/>
    <property type="match status" value="1"/>
</dbReference>
<name>A0ABM1J618_POLDO</name>
<evidence type="ECO:0000259" key="12">
    <source>
        <dbReference type="Pfam" id="PF05181"/>
    </source>
</evidence>
<dbReference type="InterPro" id="IPR022656">
    <property type="entry name" value="XPA_C"/>
</dbReference>
<accession>A0ABM1J618</accession>
<dbReference type="Gene3D" id="3.90.530.10">
    <property type="entry name" value="XPA C-terminal domain"/>
    <property type="match status" value="1"/>
</dbReference>
<evidence type="ECO:0000256" key="7">
    <source>
        <dbReference type="ARBA" id="ARBA00023125"/>
    </source>
</evidence>
<evidence type="ECO:0000256" key="5">
    <source>
        <dbReference type="ARBA" id="ARBA00022771"/>
    </source>
</evidence>
<comment type="similarity">
    <text evidence="2">Belongs to the XPA family.</text>
</comment>
<gene>
    <name evidence="14" type="primary">LOC107072453</name>
</gene>